<sequence length="181" mass="20990">MKHKIVNLVLILVSIAYPLVLFFWQENATLIFGVLCVLWGLRAYFESGKKRQVCLAAGMFFAICAIFRSVNLALLYPSIVSLGFLAIFFYSLNGEAIITKIARSKEKNIDEKVVSYTRGLTKIWCLFFVFNAVFAFVLSYFENKFYWSIYCSFISYILMGFLFFGEILYRKVFILKRKNGV</sequence>
<dbReference type="PATRIC" id="fig|199.248.peg.433"/>
<dbReference type="GeneID" id="28662078"/>
<dbReference type="KEGG" id="ccoc:CCON33237_0409"/>
<organism evidence="2 3">
    <name type="scientific">Campylobacter concisus</name>
    <dbReference type="NCBI Taxonomy" id="199"/>
    <lineage>
        <taxon>Bacteria</taxon>
        <taxon>Pseudomonadati</taxon>
        <taxon>Campylobacterota</taxon>
        <taxon>Epsilonproteobacteria</taxon>
        <taxon>Campylobacterales</taxon>
        <taxon>Campylobacteraceae</taxon>
        <taxon>Campylobacter</taxon>
    </lineage>
</organism>
<protein>
    <submittedName>
        <fullName evidence="2">Putative membrane protein</fullName>
    </submittedName>
</protein>
<accession>A0A0M4STH4</accession>
<dbReference type="Proteomes" id="UP000066049">
    <property type="component" value="Chromosome"/>
</dbReference>
<reference evidence="3" key="1">
    <citation type="submission" date="2015-08" db="EMBL/GenBank/DDBJ databases">
        <title>Comparative genomics of the Campylobacter concisus group.</title>
        <authorList>
            <person name="Miller W.G."/>
            <person name="Yee E."/>
            <person name="Chapman M.H."/>
            <person name="Huynh S."/>
            <person name="Bono J.L."/>
            <person name="On S.L.W."/>
            <person name="St Leger J."/>
            <person name="Foster G."/>
            <person name="Parker C.T."/>
        </authorList>
    </citation>
    <scope>NUCLEOTIDE SEQUENCE [LARGE SCALE GENOMIC DNA]</scope>
    <source>
        <strain evidence="3">ATCC 33237</strain>
    </source>
</reference>
<name>A0A0M4STH4_9BACT</name>
<feature type="transmembrane region" description="Helical" evidence="1">
    <location>
        <begin position="147"/>
        <end position="169"/>
    </location>
</feature>
<gene>
    <name evidence="2" type="ORF">CCON33237_0409</name>
</gene>
<feature type="transmembrane region" description="Helical" evidence="1">
    <location>
        <begin position="119"/>
        <end position="141"/>
    </location>
</feature>
<evidence type="ECO:0000256" key="1">
    <source>
        <dbReference type="SAM" id="Phobius"/>
    </source>
</evidence>
<dbReference type="EMBL" id="CP012541">
    <property type="protein sequence ID" value="ALF47116.1"/>
    <property type="molecule type" value="Genomic_DNA"/>
</dbReference>
<feature type="transmembrane region" description="Helical" evidence="1">
    <location>
        <begin position="5"/>
        <end position="24"/>
    </location>
</feature>
<keyword evidence="1" id="KW-1133">Transmembrane helix</keyword>
<dbReference type="AlphaFoldDB" id="A0A0M4STH4"/>
<feature type="transmembrane region" description="Helical" evidence="1">
    <location>
        <begin position="76"/>
        <end position="98"/>
    </location>
</feature>
<dbReference type="RefSeq" id="WP_054196183.1">
    <property type="nucleotide sequence ID" value="NZ_CABPUF010000006.1"/>
</dbReference>
<evidence type="ECO:0000313" key="2">
    <source>
        <dbReference type="EMBL" id="ALF47116.1"/>
    </source>
</evidence>
<keyword evidence="1" id="KW-0812">Transmembrane</keyword>
<feature type="transmembrane region" description="Helical" evidence="1">
    <location>
        <begin position="30"/>
        <end position="45"/>
    </location>
</feature>
<keyword evidence="1" id="KW-0472">Membrane</keyword>
<evidence type="ECO:0000313" key="3">
    <source>
        <dbReference type="Proteomes" id="UP000066049"/>
    </source>
</evidence>
<feature type="transmembrane region" description="Helical" evidence="1">
    <location>
        <begin position="52"/>
        <end position="70"/>
    </location>
</feature>
<proteinExistence type="predicted"/>